<dbReference type="GO" id="GO:0046982">
    <property type="term" value="F:protein heterodimerization activity"/>
    <property type="evidence" value="ECO:0007669"/>
    <property type="project" value="InterPro"/>
</dbReference>
<comment type="similarity">
    <text evidence="7">Belongs to the NFYC/HAP5 subunit family.</text>
</comment>
<keyword evidence="11" id="KW-1185">Reference proteome</keyword>
<evidence type="ECO:0000256" key="8">
    <source>
        <dbReference type="SAM" id="MobiDB-lite"/>
    </source>
</evidence>
<dbReference type="InterPro" id="IPR009072">
    <property type="entry name" value="Histone-fold"/>
</dbReference>
<evidence type="ECO:0000313" key="10">
    <source>
        <dbReference type="EMBL" id="KAJ8603359.1"/>
    </source>
</evidence>
<dbReference type="Pfam" id="PF00125">
    <property type="entry name" value="Histone"/>
    <property type="match status" value="1"/>
</dbReference>
<dbReference type="AlphaFoldDB" id="A0AAD7UG15"/>
<feature type="domain" description="Core Histone H2A/H2B/H3" evidence="9">
    <location>
        <begin position="23"/>
        <end position="102"/>
    </location>
</feature>
<keyword evidence="6" id="KW-0539">Nucleus</keyword>
<comment type="subcellular location">
    <subcellularLocation>
        <location evidence="1">Nucleus</location>
    </subcellularLocation>
</comment>
<dbReference type="GO" id="GO:0000978">
    <property type="term" value="F:RNA polymerase II cis-regulatory region sequence-specific DNA binding"/>
    <property type="evidence" value="ECO:0007669"/>
    <property type="project" value="TreeGrafter"/>
</dbReference>
<protein>
    <recommendedName>
        <fullName evidence="9">Core Histone H2A/H2B/H3 domain-containing protein</fullName>
    </recommendedName>
</protein>
<evidence type="ECO:0000256" key="2">
    <source>
        <dbReference type="ARBA" id="ARBA00023015"/>
    </source>
</evidence>
<evidence type="ECO:0000256" key="7">
    <source>
        <dbReference type="ARBA" id="ARBA00038129"/>
    </source>
</evidence>
<dbReference type="CDD" id="cd22908">
    <property type="entry name" value="HFD_NFYC-like"/>
    <property type="match status" value="1"/>
</dbReference>
<keyword evidence="5" id="KW-0804">Transcription</keyword>
<dbReference type="EMBL" id="JAQMWT010000356">
    <property type="protein sequence ID" value="KAJ8603359.1"/>
    <property type="molecule type" value="Genomic_DNA"/>
</dbReference>
<organism evidence="10 11">
    <name type="scientific">Chrysophaeum taylorii</name>
    <dbReference type="NCBI Taxonomy" id="2483200"/>
    <lineage>
        <taxon>Eukaryota</taxon>
        <taxon>Sar</taxon>
        <taxon>Stramenopiles</taxon>
        <taxon>Ochrophyta</taxon>
        <taxon>Pelagophyceae</taxon>
        <taxon>Pelagomonadales</taxon>
        <taxon>Pelagomonadaceae</taxon>
        <taxon>Chrysophaeum</taxon>
    </lineage>
</organism>
<dbReference type="SUPFAM" id="SSF47113">
    <property type="entry name" value="Histone-fold"/>
    <property type="match status" value="1"/>
</dbReference>
<feature type="compositionally biased region" description="Basic and acidic residues" evidence="8">
    <location>
        <begin position="153"/>
        <end position="172"/>
    </location>
</feature>
<reference evidence="10" key="1">
    <citation type="submission" date="2023-01" db="EMBL/GenBank/DDBJ databases">
        <title>Metagenome sequencing of chrysophaentin producing Chrysophaeum taylorii.</title>
        <authorList>
            <person name="Davison J."/>
            <person name="Bewley C."/>
        </authorList>
    </citation>
    <scope>NUCLEOTIDE SEQUENCE</scope>
    <source>
        <strain evidence="10">NIES-1699</strain>
    </source>
</reference>
<dbReference type="Proteomes" id="UP001230188">
    <property type="component" value="Unassembled WGS sequence"/>
</dbReference>
<dbReference type="GO" id="GO:0001228">
    <property type="term" value="F:DNA-binding transcription activator activity, RNA polymerase II-specific"/>
    <property type="evidence" value="ECO:0007669"/>
    <property type="project" value="TreeGrafter"/>
</dbReference>
<dbReference type="InterPro" id="IPR007125">
    <property type="entry name" value="H2A/H2B/H3"/>
</dbReference>
<evidence type="ECO:0000256" key="5">
    <source>
        <dbReference type="ARBA" id="ARBA00023163"/>
    </source>
</evidence>
<keyword evidence="4" id="KW-0010">Activator</keyword>
<sequence>MEEASVEQLLEEQREEIAGLDATKTDFRSLELPLARIKKIMKMEDEIQGELGGRRCMVSSEAPVLFAKACEIFILELTARAWTQTELNKRRTLQRADVAVAVSRSDMYDFLIDVVPREGTTEITPKPDDNWQRRVAQHVFFNPALAQRLVSSAKRDAAGDEDHNSKKRAKTE</sequence>
<gene>
    <name evidence="10" type="ORF">CTAYLR_004294</name>
</gene>
<keyword evidence="3" id="KW-0238">DNA-binding</keyword>
<evidence type="ECO:0000256" key="1">
    <source>
        <dbReference type="ARBA" id="ARBA00004123"/>
    </source>
</evidence>
<dbReference type="PANTHER" id="PTHR10252:SF8">
    <property type="entry name" value="NUCLEAR TRANSCRIPTION FACTOR Y SUBUNIT GAMMA"/>
    <property type="match status" value="1"/>
</dbReference>
<evidence type="ECO:0000313" key="11">
    <source>
        <dbReference type="Proteomes" id="UP001230188"/>
    </source>
</evidence>
<accession>A0AAD7UG15</accession>
<name>A0AAD7UG15_9STRA</name>
<evidence type="ECO:0000256" key="3">
    <source>
        <dbReference type="ARBA" id="ARBA00023125"/>
    </source>
</evidence>
<evidence type="ECO:0000256" key="6">
    <source>
        <dbReference type="ARBA" id="ARBA00023242"/>
    </source>
</evidence>
<evidence type="ECO:0000259" key="9">
    <source>
        <dbReference type="Pfam" id="PF00125"/>
    </source>
</evidence>
<dbReference type="FunFam" id="1.10.20.10:FF:000062">
    <property type="entry name" value="Nuclear transcription factor Y subunit C"/>
    <property type="match status" value="1"/>
</dbReference>
<dbReference type="PANTHER" id="PTHR10252">
    <property type="entry name" value="HISTONE-LIKE TRANSCRIPTION FACTOR CCAAT-RELATED"/>
    <property type="match status" value="1"/>
</dbReference>
<dbReference type="Gene3D" id="1.10.20.10">
    <property type="entry name" value="Histone, subunit A"/>
    <property type="match status" value="1"/>
</dbReference>
<dbReference type="GO" id="GO:0016602">
    <property type="term" value="C:CCAAT-binding factor complex"/>
    <property type="evidence" value="ECO:0007669"/>
    <property type="project" value="TreeGrafter"/>
</dbReference>
<proteinExistence type="inferred from homology"/>
<feature type="region of interest" description="Disordered" evidence="8">
    <location>
        <begin position="151"/>
        <end position="172"/>
    </location>
</feature>
<comment type="caution">
    <text evidence="10">The sequence shown here is derived from an EMBL/GenBank/DDBJ whole genome shotgun (WGS) entry which is preliminary data.</text>
</comment>
<keyword evidence="2" id="KW-0805">Transcription regulation</keyword>
<evidence type="ECO:0000256" key="4">
    <source>
        <dbReference type="ARBA" id="ARBA00023159"/>
    </source>
</evidence>
<dbReference type="InterPro" id="IPR050568">
    <property type="entry name" value="Transcr_DNA_Rep_Reg"/>
</dbReference>